<organism evidence="4 5">
    <name type="scientific">Lysobacter enzymogenes</name>
    <dbReference type="NCBI Taxonomy" id="69"/>
    <lineage>
        <taxon>Bacteria</taxon>
        <taxon>Pseudomonadati</taxon>
        <taxon>Pseudomonadota</taxon>
        <taxon>Gammaproteobacteria</taxon>
        <taxon>Lysobacterales</taxon>
        <taxon>Lysobacteraceae</taxon>
        <taxon>Lysobacter</taxon>
    </lineage>
</organism>
<dbReference type="RefSeq" id="WP_123645665.1">
    <property type="nucleotide sequence ID" value="NZ_RCTY01000001.1"/>
</dbReference>
<gene>
    <name evidence="4" type="ORF">D9T17_01095</name>
</gene>
<feature type="compositionally biased region" description="Low complexity" evidence="1">
    <location>
        <begin position="90"/>
        <end position="104"/>
    </location>
</feature>
<feature type="transmembrane region" description="Helical" evidence="2">
    <location>
        <begin position="150"/>
        <end position="171"/>
    </location>
</feature>
<keyword evidence="2" id="KW-0812">Transmembrane</keyword>
<evidence type="ECO:0000313" key="4">
    <source>
        <dbReference type="EMBL" id="ROU09452.1"/>
    </source>
</evidence>
<name>A0A3N2RPN3_LYSEN</name>
<dbReference type="Pfam" id="PF03703">
    <property type="entry name" value="bPH_2"/>
    <property type="match status" value="1"/>
</dbReference>
<keyword evidence="2" id="KW-0472">Membrane</keyword>
<protein>
    <recommendedName>
        <fullName evidence="3">YdbS-like PH domain-containing protein</fullName>
    </recommendedName>
</protein>
<feature type="domain" description="YdbS-like PH" evidence="3">
    <location>
        <begin position="174"/>
        <end position="253"/>
    </location>
</feature>
<evidence type="ECO:0000259" key="3">
    <source>
        <dbReference type="Pfam" id="PF03703"/>
    </source>
</evidence>
<accession>A0A3N2RPN3</accession>
<dbReference type="Proteomes" id="UP000275910">
    <property type="component" value="Unassembled WGS sequence"/>
</dbReference>
<feature type="compositionally biased region" description="Low complexity" evidence="1">
    <location>
        <begin position="30"/>
        <end position="50"/>
    </location>
</feature>
<proteinExistence type="predicted"/>
<keyword evidence="2" id="KW-1133">Transmembrane helix</keyword>
<feature type="transmembrane region" description="Helical" evidence="2">
    <location>
        <begin position="118"/>
        <end position="144"/>
    </location>
</feature>
<comment type="caution">
    <text evidence="4">The sequence shown here is derived from an EMBL/GenBank/DDBJ whole genome shotgun (WGS) entry which is preliminary data.</text>
</comment>
<evidence type="ECO:0000256" key="1">
    <source>
        <dbReference type="SAM" id="MobiDB-lite"/>
    </source>
</evidence>
<sequence length="265" mass="27804">MTPIPPGSAFPASPSADGARERERDETRSAAGDVGADGAAQADLADTATAEGDAAPTGYAPVAQARPVGEPATAPAAQPDAAPSPPPATPTDTAPTSPPDASADGFPRDGWQRLPARAIPLCTIDISLSLAVVFAIAAVIGGVLTVGRHAGLASGLTGALFGAGIGMWIGFRRYRNTLWRLDDHGFAVRRGVAWQRETIVPLTRVQHLDLKHGPLQRMRRLATLVVHTAGTRHSSVAIDHLDAGDAQRLRERLGRQLDHEDDQDR</sequence>
<dbReference type="EMBL" id="RCTY01000001">
    <property type="protein sequence ID" value="ROU09452.1"/>
    <property type="molecule type" value="Genomic_DNA"/>
</dbReference>
<feature type="compositionally biased region" description="Basic and acidic residues" evidence="1">
    <location>
        <begin position="18"/>
        <end position="28"/>
    </location>
</feature>
<evidence type="ECO:0000256" key="2">
    <source>
        <dbReference type="SAM" id="Phobius"/>
    </source>
</evidence>
<evidence type="ECO:0000313" key="5">
    <source>
        <dbReference type="Proteomes" id="UP000275910"/>
    </source>
</evidence>
<feature type="region of interest" description="Disordered" evidence="1">
    <location>
        <begin position="1"/>
        <end position="109"/>
    </location>
</feature>
<dbReference type="PANTHER" id="PTHR34473">
    <property type="entry name" value="UPF0699 TRANSMEMBRANE PROTEIN YDBS"/>
    <property type="match status" value="1"/>
</dbReference>
<dbReference type="AlphaFoldDB" id="A0A3N2RPN3"/>
<reference evidence="4 5" key="1">
    <citation type="submission" date="2018-10" db="EMBL/GenBank/DDBJ databases">
        <title>The genome of Lysobacter enzymogenes OH11.</title>
        <authorList>
            <person name="Liu F."/>
            <person name="Zhao Y."/>
            <person name="Qian G."/>
            <person name="Chen Y."/>
            <person name="Xu H."/>
        </authorList>
    </citation>
    <scope>NUCLEOTIDE SEQUENCE [LARGE SCALE GENOMIC DNA]</scope>
    <source>
        <strain evidence="4 5">OH11</strain>
    </source>
</reference>
<dbReference type="InterPro" id="IPR005182">
    <property type="entry name" value="YdbS-like_PH"/>
</dbReference>
<dbReference type="PANTHER" id="PTHR34473:SF3">
    <property type="entry name" value="TRANSMEMBRANE PROTEIN-RELATED"/>
    <property type="match status" value="1"/>
</dbReference>
<feature type="compositionally biased region" description="Low complexity" evidence="1">
    <location>
        <begin position="71"/>
        <end position="81"/>
    </location>
</feature>